<feature type="modified residue" description="4-aspartylphosphate" evidence="1">
    <location>
        <position position="59"/>
    </location>
</feature>
<sequence>MNLDNLHVLIVDDEPDGINYIVELLRTYFPTVQHLHTAENLIRAREILTHRKMDLLFLDIRMQDSTVFKLLNEGDLFTDEVLIFVTGHKEYAFEAIRTRPFDYLLKPLSPKEFVQCMDKCLQYLTEQKSRKSISDKVLVLSGSGRQYTIRMSQILYCRSMGAYTSFVLRSGKSIMVSKAMNHFQEELEENGFYRIHNSYVANLKHIDSVASKGSTHVVLTNGDTLPVSRRRRPGFNRVFNGEVRRD</sequence>
<dbReference type="AlphaFoldDB" id="A0A6L3ZEX3"/>
<dbReference type="Pfam" id="PF00072">
    <property type="entry name" value="Response_reg"/>
    <property type="match status" value="1"/>
</dbReference>
<dbReference type="RefSeq" id="WP_151693780.1">
    <property type="nucleotide sequence ID" value="NZ_BMGX01000001.1"/>
</dbReference>
<dbReference type="PROSITE" id="PS50110">
    <property type="entry name" value="RESPONSE_REGULATORY"/>
    <property type="match status" value="1"/>
</dbReference>
<dbReference type="SUPFAM" id="SSF52172">
    <property type="entry name" value="CheY-like"/>
    <property type="match status" value="1"/>
</dbReference>
<dbReference type="PANTHER" id="PTHR37299:SF1">
    <property type="entry name" value="STAGE 0 SPORULATION PROTEIN A HOMOLOG"/>
    <property type="match status" value="1"/>
</dbReference>
<proteinExistence type="predicted"/>
<dbReference type="OrthoDB" id="2168082at2"/>
<feature type="domain" description="Response regulatory" evidence="2">
    <location>
        <begin position="7"/>
        <end position="121"/>
    </location>
</feature>
<reference evidence="4 5" key="1">
    <citation type="submission" date="2019-10" db="EMBL/GenBank/DDBJ databases">
        <title>Genome sequence of Phaeocystidibacter marisrubri JCM30614 (type strain).</title>
        <authorList>
            <person name="Bowman J.P."/>
        </authorList>
    </citation>
    <scope>NUCLEOTIDE SEQUENCE [LARGE SCALE GENOMIC DNA]</scope>
    <source>
        <strain evidence="4 5">JCM 30614</strain>
    </source>
</reference>
<dbReference type="GO" id="GO:0003677">
    <property type="term" value="F:DNA binding"/>
    <property type="evidence" value="ECO:0007669"/>
    <property type="project" value="InterPro"/>
</dbReference>
<feature type="domain" description="HTH LytTR-type" evidence="3">
    <location>
        <begin position="138"/>
        <end position="241"/>
    </location>
</feature>
<dbReference type="PROSITE" id="PS50930">
    <property type="entry name" value="HTH_LYTTR"/>
    <property type="match status" value="1"/>
</dbReference>
<evidence type="ECO:0000313" key="4">
    <source>
        <dbReference type="EMBL" id="KAB2816353.1"/>
    </source>
</evidence>
<evidence type="ECO:0000256" key="1">
    <source>
        <dbReference type="PROSITE-ProRule" id="PRU00169"/>
    </source>
</evidence>
<dbReference type="InterPro" id="IPR007492">
    <property type="entry name" value="LytTR_DNA-bd_dom"/>
</dbReference>
<gene>
    <name evidence="4" type="ORF">F8C82_11760</name>
</gene>
<evidence type="ECO:0000259" key="3">
    <source>
        <dbReference type="PROSITE" id="PS50930"/>
    </source>
</evidence>
<comment type="caution">
    <text evidence="4">The sequence shown here is derived from an EMBL/GenBank/DDBJ whole genome shotgun (WGS) entry which is preliminary data.</text>
</comment>
<evidence type="ECO:0000313" key="5">
    <source>
        <dbReference type="Proteomes" id="UP000484164"/>
    </source>
</evidence>
<dbReference type="SMART" id="SM00850">
    <property type="entry name" value="LytTR"/>
    <property type="match status" value="1"/>
</dbReference>
<dbReference type="GO" id="GO:0000156">
    <property type="term" value="F:phosphorelay response regulator activity"/>
    <property type="evidence" value="ECO:0007669"/>
    <property type="project" value="InterPro"/>
</dbReference>
<dbReference type="PANTHER" id="PTHR37299">
    <property type="entry name" value="TRANSCRIPTIONAL REGULATOR-RELATED"/>
    <property type="match status" value="1"/>
</dbReference>
<dbReference type="Gene3D" id="2.40.50.1020">
    <property type="entry name" value="LytTr DNA-binding domain"/>
    <property type="match status" value="1"/>
</dbReference>
<dbReference type="InterPro" id="IPR046947">
    <property type="entry name" value="LytR-like"/>
</dbReference>
<dbReference type="EMBL" id="WBVQ01000002">
    <property type="protein sequence ID" value="KAB2816353.1"/>
    <property type="molecule type" value="Genomic_DNA"/>
</dbReference>
<keyword evidence="1" id="KW-0597">Phosphoprotein</keyword>
<organism evidence="4 5">
    <name type="scientific">Phaeocystidibacter marisrubri</name>
    <dbReference type="NCBI Taxonomy" id="1577780"/>
    <lineage>
        <taxon>Bacteria</taxon>
        <taxon>Pseudomonadati</taxon>
        <taxon>Bacteroidota</taxon>
        <taxon>Flavobacteriia</taxon>
        <taxon>Flavobacteriales</taxon>
        <taxon>Phaeocystidibacteraceae</taxon>
        <taxon>Phaeocystidibacter</taxon>
    </lineage>
</organism>
<protein>
    <submittedName>
        <fullName evidence="4">Response regulator transcription factor</fullName>
    </submittedName>
</protein>
<dbReference type="Pfam" id="PF04397">
    <property type="entry name" value="LytTR"/>
    <property type="match status" value="1"/>
</dbReference>
<dbReference type="InterPro" id="IPR011006">
    <property type="entry name" value="CheY-like_superfamily"/>
</dbReference>
<evidence type="ECO:0000259" key="2">
    <source>
        <dbReference type="PROSITE" id="PS50110"/>
    </source>
</evidence>
<dbReference type="Proteomes" id="UP000484164">
    <property type="component" value="Unassembled WGS sequence"/>
</dbReference>
<dbReference type="Gene3D" id="3.40.50.2300">
    <property type="match status" value="1"/>
</dbReference>
<name>A0A6L3ZEX3_9FLAO</name>
<dbReference type="SMART" id="SM00448">
    <property type="entry name" value="REC"/>
    <property type="match status" value="1"/>
</dbReference>
<keyword evidence="5" id="KW-1185">Reference proteome</keyword>
<dbReference type="InterPro" id="IPR001789">
    <property type="entry name" value="Sig_transdc_resp-reg_receiver"/>
</dbReference>
<accession>A0A6L3ZEX3</accession>